<dbReference type="Proteomes" id="UP000187280">
    <property type="component" value="Unassembled WGS sequence"/>
</dbReference>
<dbReference type="PANTHER" id="PTHR43531:SF14">
    <property type="entry name" value="METHYL-ACCEPTING CHEMOTAXIS PROTEIN I-RELATED"/>
    <property type="match status" value="1"/>
</dbReference>
<keyword evidence="3" id="KW-0488">Methylation</keyword>
<evidence type="ECO:0000259" key="13">
    <source>
        <dbReference type="PROSITE" id="PS50111"/>
    </source>
</evidence>
<evidence type="ECO:0000256" key="7">
    <source>
        <dbReference type="ARBA" id="ARBA00022989"/>
    </source>
</evidence>
<sequence>MNFIRDIKIRTMMVLILILFSLLWGGVSAFALYSLGQLTSEIELTNVQQDNGDIINGASGQYYRVQNILDRAMEQKLNNNPDGFKSGMQQAAAEIARLKAGLAQFQVTDHANINKVTIDAIYNSSQRLYSEAVVPMYDALAADRLDTYKQIAEQTYSPLRAEFTTAITQYNTVIGTLKTEAQDRIGNWVKWCEYILMAALAVGLIIVLLTDRYLAKFVVRPLDQIKQHLQVLAIGQLHTKIADFGKNCVGSLIPFVQQMQGNWINTVSDIRMSADEIYRSSGEISAGNTDLSSRTEEQASALEQTAASMEELSAVVKQNAENANQASVLAQNASKTANEGGSVVSDVIKTMNNISGSSKKIADIINVINSIAFQTNILALNAAVEAARAGEQGRGFAVVASEVRSLAQRSAEAAKEIEGLIDESVSNVKIGSEQVTQAGDAMGNIVRAITNVTDIMGEIASASNEQSKGITQVGQAVIEMDSVTQQNAALVEESTTASSSLEDQARRLTEVVSIFQLAESESRTKVPAPGKPAQSAPAIAPRKLGSGTPSDGNWEKF</sequence>
<organism evidence="14 15">
    <name type="scientific">Lonsdalea quercina</name>
    <dbReference type="NCBI Taxonomy" id="71657"/>
    <lineage>
        <taxon>Bacteria</taxon>
        <taxon>Pseudomonadati</taxon>
        <taxon>Pseudomonadota</taxon>
        <taxon>Gammaproteobacteria</taxon>
        <taxon>Enterobacterales</taxon>
        <taxon>Pectobacteriaceae</taxon>
        <taxon>Lonsdalea</taxon>
    </lineage>
</organism>
<dbReference type="PANTHER" id="PTHR43531">
    <property type="entry name" value="PROTEIN ICFG"/>
    <property type="match status" value="1"/>
</dbReference>
<evidence type="ECO:0000256" key="10">
    <source>
        <dbReference type="ARBA" id="ARBA00029447"/>
    </source>
</evidence>
<protein>
    <submittedName>
        <fullName evidence="14">Methyl-accepting chemotaxis sensory transducer with TarH sensor</fullName>
    </submittedName>
</protein>
<gene>
    <name evidence="14" type="ORF">SAMN02982996_01334</name>
</gene>
<dbReference type="AlphaFoldDB" id="A0A1H3ZVM6"/>
<keyword evidence="6" id="KW-0812">Transmembrane</keyword>
<keyword evidence="15" id="KW-1185">Reference proteome</keyword>
<reference evidence="14 15" key="1">
    <citation type="submission" date="2016-10" db="EMBL/GenBank/DDBJ databases">
        <authorList>
            <person name="de Groot N.N."/>
        </authorList>
    </citation>
    <scope>NUCLEOTIDE SEQUENCE [LARGE SCALE GENOMIC DNA]</scope>
    <source>
        <strain evidence="14 15">ATCC 29281</strain>
    </source>
</reference>
<dbReference type="PRINTS" id="PR00260">
    <property type="entry name" value="CHEMTRNSDUCR"/>
</dbReference>
<keyword evidence="9 11" id="KW-0807">Transducer</keyword>
<dbReference type="CDD" id="cd11386">
    <property type="entry name" value="MCP_signal"/>
    <property type="match status" value="1"/>
</dbReference>
<dbReference type="GO" id="GO:0007165">
    <property type="term" value="P:signal transduction"/>
    <property type="evidence" value="ECO:0007669"/>
    <property type="project" value="UniProtKB-KW"/>
</dbReference>
<keyword evidence="7" id="KW-1133">Transmembrane helix</keyword>
<dbReference type="eggNOG" id="COG0840">
    <property type="taxonomic scope" value="Bacteria"/>
</dbReference>
<dbReference type="Pfam" id="PF00015">
    <property type="entry name" value="MCPsignal"/>
    <property type="match status" value="1"/>
</dbReference>
<dbReference type="STRING" id="71657.SAMN02982996_01334"/>
<evidence type="ECO:0000256" key="6">
    <source>
        <dbReference type="ARBA" id="ARBA00022692"/>
    </source>
</evidence>
<evidence type="ECO:0000256" key="12">
    <source>
        <dbReference type="SAM" id="MobiDB-lite"/>
    </source>
</evidence>
<keyword evidence="4" id="KW-0145">Chemotaxis</keyword>
<dbReference type="GO" id="GO:0005886">
    <property type="term" value="C:plasma membrane"/>
    <property type="evidence" value="ECO:0007669"/>
    <property type="project" value="UniProtKB-SubCell"/>
</dbReference>
<comment type="similarity">
    <text evidence="10">Belongs to the methyl-accepting chemotaxis (MCP) protein family.</text>
</comment>
<keyword evidence="5" id="KW-0997">Cell inner membrane</keyword>
<feature type="region of interest" description="Disordered" evidence="12">
    <location>
        <begin position="519"/>
        <end position="557"/>
    </location>
</feature>
<dbReference type="RefSeq" id="WP_051625599.1">
    <property type="nucleotide sequence ID" value="NZ_FNQS01000003.1"/>
</dbReference>
<dbReference type="PROSITE" id="PS50111">
    <property type="entry name" value="CHEMOTAXIS_TRANSDUC_2"/>
    <property type="match status" value="1"/>
</dbReference>
<dbReference type="GO" id="GO:0004888">
    <property type="term" value="F:transmembrane signaling receptor activity"/>
    <property type="evidence" value="ECO:0007669"/>
    <property type="project" value="InterPro"/>
</dbReference>
<dbReference type="InterPro" id="IPR004089">
    <property type="entry name" value="MCPsignal_dom"/>
</dbReference>
<evidence type="ECO:0000256" key="4">
    <source>
        <dbReference type="ARBA" id="ARBA00022500"/>
    </source>
</evidence>
<dbReference type="Pfam" id="PF02203">
    <property type="entry name" value="TarH"/>
    <property type="match status" value="1"/>
</dbReference>
<keyword evidence="8" id="KW-0472">Membrane</keyword>
<dbReference type="FunFam" id="1.10.287.950:FF:000001">
    <property type="entry name" value="Methyl-accepting chemotaxis sensory transducer"/>
    <property type="match status" value="1"/>
</dbReference>
<dbReference type="Gene3D" id="1.10.287.950">
    <property type="entry name" value="Methyl-accepting chemotaxis protein"/>
    <property type="match status" value="1"/>
</dbReference>
<accession>A0A1H3ZVM6</accession>
<evidence type="ECO:0000256" key="1">
    <source>
        <dbReference type="ARBA" id="ARBA00004429"/>
    </source>
</evidence>
<dbReference type="InterPro" id="IPR051310">
    <property type="entry name" value="MCP_chemotaxis"/>
</dbReference>
<evidence type="ECO:0000313" key="15">
    <source>
        <dbReference type="Proteomes" id="UP000187280"/>
    </source>
</evidence>
<evidence type="ECO:0000313" key="14">
    <source>
        <dbReference type="EMBL" id="SEA27757.1"/>
    </source>
</evidence>
<dbReference type="SUPFAM" id="SSF58104">
    <property type="entry name" value="Methyl-accepting chemotaxis protein (MCP) signaling domain"/>
    <property type="match status" value="1"/>
</dbReference>
<evidence type="ECO:0000256" key="5">
    <source>
        <dbReference type="ARBA" id="ARBA00022519"/>
    </source>
</evidence>
<evidence type="ECO:0000256" key="3">
    <source>
        <dbReference type="ARBA" id="ARBA00022481"/>
    </source>
</evidence>
<evidence type="ECO:0000256" key="11">
    <source>
        <dbReference type="PROSITE-ProRule" id="PRU00284"/>
    </source>
</evidence>
<keyword evidence="2" id="KW-1003">Cell membrane</keyword>
<dbReference type="GeneID" id="97764231"/>
<name>A0A1H3ZVM6_9GAMM</name>
<proteinExistence type="inferred from homology"/>
<evidence type="ECO:0000256" key="8">
    <source>
        <dbReference type="ARBA" id="ARBA00023136"/>
    </source>
</evidence>
<dbReference type="InterPro" id="IPR004090">
    <property type="entry name" value="Chemotax_Me-accpt_rcpt"/>
</dbReference>
<dbReference type="InterPro" id="IPR003122">
    <property type="entry name" value="Tar_rcpt_lig-bd"/>
</dbReference>
<dbReference type="GO" id="GO:0006935">
    <property type="term" value="P:chemotaxis"/>
    <property type="evidence" value="ECO:0007669"/>
    <property type="project" value="UniProtKB-KW"/>
</dbReference>
<dbReference type="EMBL" id="FNQS01000003">
    <property type="protein sequence ID" value="SEA27757.1"/>
    <property type="molecule type" value="Genomic_DNA"/>
</dbReference>
<evidence type="ECO:0000256" key="2">
    <source>
        <dbReference type="ARBA" id="ARBA00022475"/>
    </source>
</evidence>
<comment type="subcellular location">
    <subcellularLocation>
        <location evidence="1">Cell inner membrane</location>
        <topology evidence="1">Multi-pass membrane protein</topology>
    </subcellularLocation>
</comment>
<evidence type="ECO:0000256" key="9">
    <source>
        <dbReference type="ARBA" id="ARBA00023224"/>
    </source>
</evidence>
<dbReference type="SMART" id="SM00283">
    <property type="entry name" value="MA"/>
    <property type="match status" value="1"/>
</dbReference>
<feature type="domain" description="Methyl-accepting transducer" evidence="13">
    <location>
        <begin position="273"/>
        <end position="502"/>
    </location>
</feature>